<evidence type="ECO:0008006" key="2">
    <source>
        <dbReference type="Google" id="ProtNLM"/>
    </source>
</evidence>
<proteinExistence type="predicted"/>
<gene>
    <name evidence="1" type="ORF">SDC9_108540</name>
</gene>
<name>A0A645B8A6_9ZZZZ</name>
<accession>A0A645B8A6</accession>
<sequence length="366" mass="40742">MDLLGIPKDFSDALREKIGRKYGLNKSQIALSCSHTHSGPVIARALEYIYPMDAGNWEKVAQYTAQLEKMLFQLVGESMINLKPAKIYTENGIARFQVNRRNNSENQLTALTNLNGPNDYSVPVIKVEGSDHSLIAIVFGYACHPTTLSINEFSGDYAGFAQIELEKLYPGAMAMFFQGAGADQNPLPRRTLPLAIQYGKQLAASVEAVLSGKMNVQESLLVNKYNEIDLPFDTPLPTQQLEEIAKGTDYQARWAKGMIGEYKKEGTFIKSYSYPIQYWKIGDQPLFIMGGEVLISYAIQLKELYGQGAFVMGYANDIVSYIPSAKVIEEGGYEGDTSHRVYGLPAKWSTQIEPVIINGYKNLLEK</sequence>
<protein>
    <recommendedName>
        <fullName evidence="2">Neutral/alkaline non-lysosomal ceramidase N-terminal domain-containing protein</fullName>
    </recommendedName>
</protein>
<evidence type="ECO:0000313" key="1">
    <source>
        <dbReference type="EMBL" id="MPM61680.1"/>
    </source>
</evidence>
<organism evidence="1">
    <name type="scientific">bioreactor metagenome</name>
    <dbReference type="NCBI Taxonomy" id="1076179"/>
    <lineage>
        <taxon>unclassified sequences</taxon>
        <taxon>metagenomes</taxon>
        <taxon>ecological metagenomes</taxon>
    </lineage>
</organism>
<dbReference type="AlphaFoldDB" id="A0A645B8A6"/>
<reference evidence="1" key="1">
    <citation type="submission" date="2019-08" db="EMBL/GenBank/DDBJ databases">
        <authorList>
            <person name="Kucharzyk K."/>
            <person name="Murdoch R.W."/>
            <person name="Higgins S."/>
            <person name="Loffler F."/>
        </authorList>
    </citation>
    <scope>NUCLEOTIDE SEQUENCE</scope>
</reference>
<dbReference type="EMBL" id="VSSQ01018472">
    <property type="protein sequence ID" value="MPM61680.1"/>
    <property type="molecule type" value="Genomic_DNA"/>
</dbReference>
<comment type="caution">
    <text evidence="1">The sequence shown here is derived from an EMBL/GenBank/DDBJ whole genome shotgun (WGS) entry which is preliminary data.</text>
</comment>